<evidence type="ECO:0000313" key="3">
    <source>
        <dbReference type="EMBL" id="QKV18470.1"/>
    </source>
</evidence>
<gene>
    <name evidence="3" type="ORF">HTY61_08400</name>
</gene>
<protein>
    <submittedName>
        <fullName evidence="3">DedA family protein</fullName>
    </submittedName>
</protein>
<evidence type="ECO:0000256" key="1">
    <source>
        <dbReference type="SAM" id="Phobius"/>
    </source>
</evidence>
<dbReference type="Proteomes" id="UP000509367">
    <property type="component" value="Chromosome"/>
</dbReference>
<keyword evidence="4" id="KW-1185">Reference proteome</keyword>
<sequence length="145" mass="15556">MTAFGIHAGLFALAFLAGSVLPAQSELGLAALLAAGDHAAWTLLATASLGNTLGAVVNWVLGRGIDRLHDRKWFPASEAQLERAARWYSRWGRWSLLLSWMPVGGDALTVVAGVLREPLPSFLALVAIAKTARYLVVAAFVLSWF</sequence>
<feature type="transmembrane region" description="Helical" evidence="1">
    <location>
        <begin position="96"/>
        <end position="115"/>
    </location>
</feature>
<name>A0A6N1VC61_9HYPH</name>
<dbReference type="RefSeq" id="WP_175276363.1">
    <property type="nucleotide sequence ID" value="NZ_CP054836.1"/>
</dbReference>
<dbReference type="PANTHER" id="PTHR42709">
    <property type="entry name" value="ALKALINE PHOSPHATASE LIKE PROTEIN"/>
    <property type="match status" value="1"/>
</dbReference>
<organism evidence="3 4">
    <name type="scientific">Oricola thermophila</name>
    <dbReference type="NCBI Taxonomy" id="2742145"/>
    <lineage>
        <taxon>Bacteria</taxon>
        <taxon>Pseudomonadati</taxon>
        <taxon>Pseudomonadota</taxon>
        <taxon>Alphaproteobacteria</taxon>
        <taxon>Hyphomicrobiales</taxon>
        <taxon>Ahrensiaceae</taxon>
        <taxon>Oricola</taxon>
    </lineage>
</organism>
<dbReference type="InterPro" id="IPR032816">
    <property type="entry name" value="VTT_dom"/>
</dbReference>
<reference evidence="3 4" key="1">
    <citation type="submission" date="2020-06" db="EMBL/GenBank/DDBJ databases">
        <title>Oricola thermophila sp. nov. isolated from a tidal sediments.</title>
        <authorList>
            <person name="Kwon K.K."/>
            <person name="Yang S.-H."/>
            <person name="Park M.-J."/>
        </authorList>
    </citation>
    <scope>NUCLEOTIDE SEQUENCE [LARGE SCALE GENOMIC DNA]</scope>
    <source>
        <strain evidence="3 4">MEBiC13590</strain>
    </source>
</reference>
<dbReference type="PANTHER" id="PTHR42709:SF4">
    <property type="entry name" value="INNER MEMBRANE PROTEIN YQAA"/>
    <property type="match status" value="1"/>
</dbReference>
<keyword evidence="1" id="KW-0812">Transmembrane</keyword>
<dbReference type="InterPro" id="IPR051311">
    <property type="entry name" value="DedA_domain"/>
</dbReference>
<feature type="transmembrane region" description="Helical" evidence="1">
    <location>
        <begin position="38"/>
        <end position="61"/>
    </location>
</feature>
<feature type="transmembrane region" description="Helical" evidence="1">
    <location>
        <begin position="121"/>
        <end position="142"/>
    </location>
</feature>
<dbReference type="Pfam" id="PF09335">
    <property type="entry name" value="VTT_dom"/>
    <property type="match status" value="1"/>
</dbReference>
<accession>A0A6N1VC61</accession>
<feature type="domain" description="VTT" evidence="2">
    <location>
        <begin position="32"/>
        <end position="140"/>
    </location>
</feature>
<dbReference type="AlphaFoldDB" id="A0A6N1VC61"/>
<dbReference type="KEGG" id="orm:HTY61_08400"/>
<proteinExistence type="predicted"/>
<dbReference type="EMBL" id="CP054836">
    <property type="protein sequence ID" value="QKV18470.1"/>
    <property type="molecule type" value="Genomic_DNA"/>
</dbReference>
<evidence type="ECO:0000259" key="2">
    <source>
        <dbReference type="Pfam" id="PF09335"/>
    </source>
</evidence>
<keyword evidence="1" id="KW-1133">Transmembrane helix</keyword>
<evidence type="ECO:0000313" key="4">
    <source>
        <dbReference type="Proteomes" id="UP000509367"/>
    </source>
</evidence>
<keyword evidence="1" id="KW-0472">Membrane</keyword>